<evidence type="ECO:0000256" key="5">
    <source>
        <dbReference type="ARBA" id="ARBA00022801"/>
    </source>
</evidence>
<dbReference type="EMBL" id="CCYD01000288">
    <property type="protein sequence ID" value="CEG37622.1"/>
    <property type="molecule type" value="Genomic_DNA"/>
</dbReference>
<name>A0A0P1AA44_PLAHL</name>
<dbReference type="RefSeq" id="XP_024573991.1">
    <property type="nucleotide sequence ID" value="XM_024722967.1"/>
</dbReference>
<evidence type="ECO:0000256" key="7">
    <source>
        <dbReference type="ARBA" id="ARBA00023316"/>
    </source>
</evidence>
<reference evidence="12" key="1">
    <citation type="submission" date="2014-09" db="EMBL/GenBank/DDBJ databases">
        <authorList>
            <person name="Sharma Rahul"/>
            <person name="Thines Marco"/>
        </authorList>
    </citation>
    <scope>NUCLEOTIDE SEQUENCE [LARGE SCALE GENOMIC DNA]</scope>
</reference>
<feature type="compositionally biased region" description="Acidic residues" evidence="8">
    <location>
        <begin position="185"/>
        <end position="203"/>
    </location>
</feature>
<evidence type="ECO:0000256" key="1">
    <source>
        <dbReference type="ARBA" id="ARBA00000382"/>
    </source>
</evidence>
<dbReference type="PANTHER" id="PTHR31737">
    <property type="entry name" value="PROTEIN TOS1"/>
    <property type="match status" value="1"/>
</dbReference>
<keyword evidence="12" id="KW-1185">Reference proteome</keyword>
<dbReference type="GO" id="GO:0042973">
    <property type="term" value="F:glucan endo-1,3-beta-D-glucosidase activity"/>
    <property type="evidence" value="ECO:0007669"/>
    <property type="project" value="UniProtKB-EC"/>
</dbReference>
<keyword evidence="7" id="KW-0961">Cell wall biogenesis/degradation</keyword>
<dbReference type="SUPFAM" id="SSF49870">
    <property type="entry name" value="Osmotin, thaumatin-like protein"/>
    <property type="match status" value="1"/>
</dbReference>
<dbReference type="OMA" id="ADAYHFP"/>
<dbReference type="Pfam" id="PF10290">
    <property type="entry name" value="YJL171C_Tos1_N"/>
    <property type="match status" value="1"/>
</dbReference>
<evidence type="ECO:0000313" key="11">
    <source>
        <dbReference type="EMBL" id="CEG37622.1"/>
    </source>
</evidence>
<dbReference type="STRING" id="4781.A0A0P1AA44"/>
<feature type="domain" description="Cell wall protein YJL171C/Tos1 N-terminal" evidence="10">
    <location>
        <begin position="243"/>
        <end position="292"/>
    </location>
</feature>
<organism evidence="11 12">
    <name type="scientific">Plasmopara halstedii</name>
    <name type="common">Downy mildew of sunflower</name>
    <dbReference type="NCBI Taxonomy" id="4781"/>
    <lineage>
        <taxon>Eukaryota</taxon>
        <taxon>Sar</taxon>
        <taxon>Stramenopiles</taxon>
        <taxon>Oomycota</taxon>
        <taxon>Peronosporomycetes</taxon>
        <taxon>Peronosporales</taxon>
        <taxon>Peronosporaceae</taxon>
        <taxon>Plasmopara</taxon>
    </lineage>
</organism>
<dbReference type="Gene3D" id="2.60.110.10">
    <property type="entry name" value="Thaumatin"/>
    <property type="match status" value="1"/>
</dbReference>
<feature type="domain" description="Cell wall protein YJL171C/Tos1 C-terminal" evidence="9">
    <location>
        <begin position="298"/>
        <end position="522"/>
    </location>
</feature>
<dbReference type="AlphaFoldDB" id="A0A0P1AA44"/>
<dbReference type="PANTHER" id="PTHR31737:SF2">
    <property type="entry name" value="PROTEIN TOS1"/>
    <property type="match status" value="1"/>
</dbReference>
<evidence type="ECO:0000259" key="10">
    <source>
        <dbReference type="Pfam" id="PF10290"/>
    </source>
</evidence>
<proteinExistence type="inferred from homology"/>
<dbReference type="Pfam" id="PF10287">
    <property type="entry name" value="YJL171C_Tos1_C"/>
    <property type="match status" value="1"/>
</dbReference>
<dbReference type="OrthoDB" id="118256at2759"/>
<dbReference type="EC" id="3.2.1.39" evidence="3"/>
<dbReference type="GeneID" id="36400456"/>
<evidence type="ECO:0000256" key="3">
    <source>
        <dbReference type="ARBA" id="ARBA00012780"/>
    </source>
</evidence>
<evidence type="ECO:0000259" key="9">
    <source>
        <dbReference type="Pfam" id="PF10287"/>
    </source>
</evidence>
<dbReference type="InterPro" id="IPR018805">
    <property type="entry name" value="YJL171C/Tos1_C"/>
</dbReference>
<dbReference type="InterPro" id="IPR018807">
    <property type="entry name" value="YJL171C/Tos1_N"/>
</dbReference>
<protein>
    <recommendedName>
        <fullName evidence="3">glucan endo-1,3-beta-D-glucosidase</fullName>
        <ecNumber evidence="3">3.2.1.39</ecNumber>
    </recommendedName>
</protein>
<evidence type="ECO:0000313" key="12">
    <source>
        <dbReference type="Proteomes" id="UP000054928"/>
    </source>
</evidence>
<evidence type="ECO:0000256" key="4">
    <source>
        <dbReference type="ARBA" id="ARBA00022729"/>
    </source>
</evidence>
<comment type="similarity">
    <text evidence="2">Belongs to the PGA52 family.</text>
</comment>
<keyword evidence="5" id="KW-0378">Hydrolase</keyword>
<feature type="compositionally biased region" description="Low complexity" evidence="8">
    <location>
        <begin position="204"/>
        <end position="216"/>
    </location>
</feature>
<evidence type="ECO:0000256" key="6">
    <source>
        <dbReference type="ARBA" id="ARBA00023295"/>
    </source>
</evidence>
<feature type="region of interest" description="Disordered" evidence="8">
    <location>
        <begin position="184"/>
        <end position="228"/>
    </location>
</feature>
<dbReference type="GO" id="GO:0071555">
    <property type="term" value="P:cell wall organization"/>
    <property type="evidence" value="ECO:0007669"/>
    <property type="project" value="UniProtKB-KW"/>
</dbReference>
<accession>A0A0P1AA44</accession>
<sequence length="536" mass="58292">MVKAALPSKFALAAYLYPIELYHSQKGSSVDKVGDIAIGASLMHVITGQSHMFRHSLSTSATLVELSVDSVVWYDLSIIPPMPNYCSSYLECKLGGKTGFNVAISIDPTSNLDLPHCSCVKCASDNNETCADAYHFPTDNKKMRDCPLGTAFDVTFCYGGNDLLNTSQIGQYLPDQNDIVQSEADQNEVEQNDNEVEQNEVEQQEPSTPDPTSTPSLDERTETPGGLGIVKTTYTYAGVYAGNYPGTYNRVTNLNQCSKEPVTLHSPVGPMSEPVTMVFRGPMEIFNIAVFTSEGGNSSWNRASYYARETGEVDNMTFMNNKNVDYSGNGQHGPQGYATADGKDKADQPTVFAGKLDDASDPTKIGGGPGISTGTEINILTGQKCNGQCLGFAGDNDYQGWGGGRKIFVTKVMMPKGAIPDRPAIWILNAQVVHSNQYGCNCRGMGPVAGCAELDVSEVIETNLQGDMVSTHYYHFDGKYPNPKGDNFAPRRYDTPTVYVTIIDDSKDGVVKIVELDSFDFTLTNLDSFYDQLMTC</sequence>
<keyword evidence="6" id="KW-0326">Glycosidase</keyword>
<comment type="catalytic activity">
    <reaction evidence="1">
        <text>Hydrolysis of (1-&gt;3)-beta-D-glucosidic linkages in (1-&gt;3)-beta-D-glucans.</text>
        <dbReference type="EC" id="3.2.1.39"/>
    </reaction>
</comment>
<evidence type="ECO:0000256" key="2">
    <source>
        <dbReference type="ARBA" id="ARBA00006055"/>
    </source>
</evidence>
<dbReference type="Proteomes" id="UP000054928">
    <property type="component" value="Unassembled WGS sequence"/>
</dbReference>
<evidence type="ECO:0000256" key="8">
    <source>
        <dbReference type="SAM" id="MobiDB-lite"/>
    </source>
</evidence>
<keyword evidence="4" id="KW-0732">Signal</keyword>
<dbReference type="InterPro" id="IPR037176">
    <property type="entry name" value="Osmotin/thaumatin-like_sf"/>
</dbReference>